<keyword evidence="3" id="KW-1185">Reference proteome</keyword>
<sequence>DYSTLIVTPTICFCVLILASPFVWRLFAAMSAWAIFYWCFCRYLHFRFMKCCFYSTNRLDSCVLYLWGIPLSVVASAWCLWALRAEKFLVGQEDSVKWASVFGAFALSMLLWVLSYTFLVQPFRERKAVEETTSLHIDQVKSSTLYTWLNCNPIYTLKCAYYFKDADGADMNERRKDHPLACGELDDQVRFYEVGKEYLFLHPSKMMKAMGPGLQNIWEVETWLEKVLRILGRISNPCSDYKVVGYQLLQQVEDGASRVLVNPELGSQELIPTARNKLHF</sequence>
<feature type="transmembrane region" description="Helical" evidence="1">
    <location>
        <begin position="22"/>
        <end position="41"/>
    </location>
</feature>
<evidence type="ECO:0000313" key="3">
    <source>
        <dbReference type="Proteomes" id="UP000654075"/>
    </source>
</evidence>
<accession>A0A813HMK2</accession>
<name>A0A813HMK2_POLGL</name>
<gene>
    <name evidence="2" type="ORF">PGLA1383_LOCUS54337</name>
</gene>
<keyword evidence="1" id="KW-0812">Transmembrane</keyword>
<protein>
    <submittedName>
        <fullName evidence="2">Uncharacterized protein</fullName>
    </submittedName>
</protein>
<evidence type="ECO:0000256" key="1">
    <source>
        <dbReference type="SAM" id="Phobius"/>
    </source>
</evidence>
<keyword evidence="1" id="KW-1133">Transmembrane helix</keyword>
<feature type="transmembrane region" description="Helical" evidence="1">
    <location>
        <begin position="98"/>
        <end position="119"/>
    </location>
</feature>
<dbReference type="Proteomes" id="UP000654075">
    <property type="component" value="Unassembled WGS sequence"/>
</dbReference>
<reference evidence="2" key="1">
    <citation type="submission" date="2021-02" db="EMBL/GenBank/DDBJ databases">
        <authorList>
            <person name="Dougan E. K."/>
            <person name="Rhodes N."/>
            <person name="Thang M."/>
            <person name="Chan C."/>
        </authorList>
    </citation>
    <scope>NUCLEOTIDE SEQUENCE</scope>
</reference>
<feature type="non-terminal residue" evidence="2">
    <location>
        <position position="1"/>
    </location>
</feature>
<comment type="caution">
    <text evidence="2">The sequence shown here is derived from an EMBL/GenBank/DDBJ whole genome shotgun (WGS) entry which is preliminary data.</text>
</comment>
<feature type="transmembrane region" description="Helical" evidence="1">
    <location>
        <begin position="62"/>
        <end position="83"/>
    </location>
</feature>
<organism evidence="2 3">
    <name type="scientific">Polarella glacialis</name>
    <name type="common">Dinoflagellate</name>
    <dbReference type="NCBI Taxonomy" id="89957"/>
    <lineage>
        <taxon>Eukaryota</taxon>
        <taxon>Sar</taxon>
        <taxon>Alveolata</taxon>
        <taxon>Dinophyceae</taxon>
        <taxon>Suessiales</taxon>
        <taxon>Suessiaceae</taxon>
        <taxon>Polarella</taxon>
    </lineage>
</organism>
<dbReference type="AlphaFoldDB" id="A0A813HMK2"/>
<evidence type="ECO:0000313" key="2">
    <source>
        <dbReference type="EMBL" id="CAE8639292.1"/>
    </source>
</evidence>
<dbReference type="EMBL" id="CAJNNV010032211">
    <property type="protein sequence ID" value="CAE8639292.1"/>
    <property type="molecule type" value="Genomic_DNA"/>
</dbReference>
<keyword evidence="1" id="KW-0472">Membrane</keyword>
<proteinExistence type="predicted"/>